<reference evidence="8" key="1">
    <citation type="submission" date="2018-10" db="EMBL/GenBank/DDBJ databases">
        <title>Iterative Subtractive Binning of Freshwater Chronoseries Metagenomes Recovers Nearly Complete Genomes from over Four Hundred Novel Species.</title>
        <authorList>
            <person name="Rodriguez-R L.M."/>
            <person name="Tsementzi D."/>
            <person name="Luo C."/>
            <person name="Konstantinidis K.T."/>
        </authorList>
    </citation>
    <scope>NUCLEOTIDE SEQUENCE</scope>
    <source>
        <strain evidence="8">WB8_2A_004</strain>
    </source>
</reference>
<comment type="caution">
    <text evidence="8">The sequence shown here is derived from an EMBL/GenBank/DDBJ whole genome shotgun (WGS) entry which is preliminary data.</text>
</comment>
<dbReference type="SUPFAM" id="SSF102886">
    <property type="entry name" value="Coproporphyrinogen III oxidase"/>
    <property type="match status" value="1"/>
</dbReference>
<dbReference type="InterPro" id="IPR036406">
    <property type="entry name" value="Coprogen_oxidase_aer_sf"/>
</dbReference>
<evidence type="ECO:0000256" key="3">
    <source>
        <dbReference type="ARBA" id="ARBA00011738"/>
    </source>
</evidence>
<name>A0A966M0W5_9PROT</name>
<organism evidence="8 9">
    <name type="scientific">Candidatus Fonsibacter lacus</name>
    <dbReference type="NCBI Taxonomy" id="2576439"/>
    <lineage>
        <taxon>Bacteria</taxon>
        <taxon>Pseudomonadati</taxon>
        <taxon>Pseudomonadota</taxon>
        <taxon>Alphaproteobacteria</taxon>
        <taxon>Candidatus Pelagibacterales</taxon>
        <taxon>Candidatus Pelagibacterales incertae sedis</taxon>
        <taxon>Candidatus Fonsibacter</taxon>
    </lineage>
</organism>
<gene>
    <name evidence="8" type="ORF">EBX74_01275</name>
</gene>
<dbReference type="PRINTS" id="PR00073">
    <property type="entry name" value="COPRGNOXDASE"/>
</dbReference>
<dbReference type="PANTHER" id="PTHR10755:SF0">
    <property type="entry name" value="OXYGEN-DEPENDENT COPROPORPHYRINOGEN-III OXIDASE, MITOCHONDRIAL"/>
    <property type="match status" value="1"/>
</dbReference>
<keyword evidence="5" id="KW-0560">Oxidoreductase</keyword>
<dbReference type="PANTHER" id="PTHR10755">
    <property type="entry name" value="COPROPORPHYRINOGEN III OXIDASE, MITOCHONDRIAL"/>
    <property type="match status" value="1"/>
</dbReference>
<feature type="non-terminal residue" evidence="8">
    <location>
        <position position="122"/>
    </location>
</feature>
<sequence length="122" mass="13703">MNSNLEEKKIIAENWFESLRNSICSEFEKIEHIMSKKKILFKKKKWNAGGSSKGGGTFALIENGSVFEKVGVNISTISGKFNKEFRKKIPGAVNNPNFWASGISVVAHMQNPKVPAFHFNTR</sequence>
<proteinExistence type="inferred from homology"/>
<dbReference type="GO" id="GO:0004109">
    <property type="term" value="F:coproporphyrinogen oxidase activity"/>
    <property type="evidence" value="ECO:0007669"/>
    <property type="project" value="UniProtKB-EC"/>
</dbReference>
<dbReference type="Proteomes" id="UP000747791">
    <property type="component" value="Unassembled WGS sequence"/>
</dbReference>
<evidence type="ECO:0000256" key="4">
    <source>
        <dbReference type="ARBA" id="ARBA00012869"/>
    </source>
</evidence>
<comment type="similarity">
    <text evidence="2">Belongs to the aerobic coproporphyrinogen-III oxidase family.</text>
</comment>
<keyword evidence="6" id="KW-0350">Heme biosynthesis</keyword>
<evidence type="ECO:0000256" key="1">
    <source>
        <dbReference type="ARBA" id="ARBA00005168"/>
    </source>
</evidence>
<comment type="subunit">
    <text evidence="3">Homodimer.</text>
</comment>
<dbReference type="Pfam" id="PF01218">
    <property type="entry name" value="Coprogen_oxidas"/>
    <property type="match status" value="1"/>
</dbReference>
<dbReference type="EMBL" id="RGOB01000020">
    <property type="protein sequence ID" value="NCU52925.1"/>
    <property type="molecule type" value="Genomic_DNA"/>
</dbReference>
<comment type="pathway">
    <text evidence="1">Porphyrin-containing compound metabolism; protoporphyrin-IX biosynthesis; protoporphyrinogen-IX from coproporphyrinogen-III (O2 route): step 1/1.</text>
</comment>
<evidence type="ECO:0000313" key="8">
    <source>
        <dbReference type="EMBL" id="NCU52925.1"/>
    </source>
</evidence>
<dbReference type="GO" id="GO:0005737">
    <property type="term" value="C:cytoplasm"/>
    <property type="evidence" value="ECO:0007669"/>
    <property type="project" value="TreeGrafter"/>
</dbReference>
<accession>A0A966M0W5</accession>
<evidence type="ECO:0000256" key="5">
    <source>
        <dbReference type="ARBA" id="ARBA00023002"/>
    </source>
</evidence>
<dbReference type="Gene3D" id="3.40.1500.10">
    <property type="entry name" value="Coproporphyrinogen III oxidase, aerobic"/>
    <property type="match status" value="1"/>
</dbReference>
<dbReference type="GO" id="GO:0006782">
    <property type="term" value="P:protoporphyrinogen IX biosynthetic process"/>
    <property type="evidence" value="ECO:0007669"/>
    <property type="project" value="TreeGrafter"/>
</dbReference>
<dbReference type="InterPro" id="IPR001260">
    <property type="entry name" value="Coprogen_oxidase_aer"/>
</dbReference>
<dbReference type="AlphaFoldDB" id="A0A966M0W5"/>
<dbReference type="EC" id="1.3.3.3" evidence="4"/>
<protein>
    <recommendedName>
        <fullName evidence="4">coproporphyrinogen oxidase</fullName>
        <ecNumber evidence="4">1.3.3.3</ecNumber>
    </recommendedName>
</protein>
<evidence type="ECO:0000256" key="6">
    <source>
        <dbReference type="ARBA" id="ARBA00023133"/>
    </source>
</evidence>
<evidence type="ECO:0000313" key="9">
    <source>
        <dbReference type="Proteomes" id="UP000747791"/>
    </source>
</evidence>
<evidence type="ECO:0000256" key="2">
    <source>
        <dbReference type="ARBA" id="ARBA00010644"/>
    </source>
</evidence>
<evidence type="ECO:0000256" key="7">
    <source>
        <dbReference type="ARBA" id="ARBA00023244"/>
    </source>
</evidence>
<keyword evidence="7" id="KW-0627">Porphyrin biosynthesis</keyword>